<feature type="domain" description="NADPH-dependent FMN reductase-like" evidence="4">
    <location>
        <begin position="4"/>
        <end position="150"/>
    </location>
</feature>
<dbReference type="RefSeq" id="WP_121792812.1">
    <property type="nucleotide sequence ID" value="NZ_RDBF01000001.1"/>
</dbReference>
<dbReference type="InterPro" id="IPR023932">
    <property type="entry name" value="CE1759_FMN_reduct"/>
</dbReference>
<protein>
    <submittedName>
        <fullName evidence="5">NADPH-dependent FMN reductase</fullName>
    </submittedName>
</protein>
<dbReference type="InterPro" id="IPR005025">
    <property type="entry name" value="FMN_Rdtase-like_dom"/>
</dbReference>
<dbReference type="Pfam" id="PF03358">
    <property type="entry name" value="FMN_red"/>
    <property type="match status" value="1"/>
</dbReference>
<keyword evidence="2" id="KW-0288">FMN</keyword>
<dbReference type="SUPFAM" id="SSF52218">
    <property type="entry name" value="Flavoproteins"/>
    <property type="match status" value="1"/>
</dbReference>
<evidence type="ECO:0000256" key="1">
    <source>
        <dbReference type="ARBA" id="ARBA00022630"/>
    </source>
</evidence>
<dbReference type="Gene3D" id="3.40.50.360">
    <property type="match status" value="1"/>
</dbReference>
<dbReference type="InterPro" id="IPR029039">
    <property type="entry name" value="Flavoprotein-like_sf"/>
</dbReference>
<dbReference type="EMBL" id="RDBF01000001">
    <property type="protein sequence ID" value="RLV57404.1"/>
    <property type="molecule type" value="Genomic_DNA"/>
</dbReference>
<dbReference type="AlphaFoldDB" id="A0A3L8PQD4"/>
<keyword evidence="6" id="KW-1185">Reference proteome</keyword>
<evidence type="ECO:0000313" key="5">
    <source>
        <dbReference type="EMBL" id="RLV57404.1"/>
    </source>
</evidence>
<evidence type="ECO:0000313" key="6">
    <source>
        <dbReference type="Proteomes" id="UP000282515"/>
    </source>
</evidence>
<accession>A0A3L8PQD4</accession>
<proteinExistence type="predicted"/>
<comment type="caution">
    <text evidence="5">The sequence shown here is derived from an EMBL/GenBank/DDBJ whole genome shotgun (WGS) entry which is preliminary data.</text>
</comment>
<organism evidence="5 6">
    <name type="scientific">Aeromicrobium phragmitis</name>
    <dbReference type="NCBI Taxonomy" id="2478914"/>
    <lineage>
        <taxon>Bacteria</taxon>
        <taxon>Bacillati</taxon>
        <taxon>Actinomycetota</taxon>
        <taxon>Actinomycetes</taxon>
        <taxon>Propionibacteriales</taxon>
        <taxon>Nocardioidaceae</taxon>
        <taxon>Aeromicrobium</taxon>
    </lineage>
</organism>
<keyword evidence="1" id="KW-0285">Flavoprotein</keyword>
<sequence length="202" mass="21487">MTVSIVALSAGLGEPSTTRMLADKIVASARERLGDVSVEVVSLRELAHDITDASLTGFASARLQHVYDQVSAADALIVAVPIFKVSYPGLFKSFVDAMETDAIIGKPVLLAATGGTARHSLAIDMALRPLFSYLQAFIVPTGIFASPHDWGSSGEHALQRRIDRATGELASMLDGGGTGRTREDEIDLFSDTMLSISNPDLR</sequence>
<dbReference type="PANTHER" id="PTHR43408">
    <property type="entry name" value="FMN REDUCTASE (NADPH)"/>
    <property type="match status" value="1"/>
</dbReference>
<dbReference type="InterPro" id="IPR051814">
    <property type="entry name" value="NAD(P)H-dep_FMN_reductase"/>
</dbReference>
<dbReference type="Proteomes" id="UP000282515">
    <property type="component" value="Unassembled WGS sequence"/>
</dbReference>
<gene>
    <name evidence="5" type="ORF">D9V41_01845</name>
</gene>
<name>A0A3L8PQD4_9ACTN</name>
<dbReference type="GO" id="GO:0016491">
    <property type="term" value="F:oxidoreductase activity"/>
    <property type="evidence" value="ECO:0007669"/>
    <property type="project" value="UniProtKB-KW"/>
</dbReference>
<evidence type="ECO:0000259" key="4">
    <source>
        <dbReference type="Pfam" id="PF03358"/>
    </source>
</evidence>
<dbReference type="OrthoDB" id="1643408at2"/>
<dbReference type="NCBIfam" id="TIGR04037">
    <property type="entry name" value="LLM_duo_CE1759"/>
    <property type="match status" value="1"/>
</dbReference>
<evidence type="ECO:0000256" key="3">
    <source>
        <dbReference type="ARBA" id="ARBA00023002"/>
    </source>
</evidence>
<evidence type="ECO:0000256" key="2">
    <source>
        <dbReference type="ARBA" id="ARBA00022643"/>
    </source>
</evidence>
<reference evidence="5 6" key="1">
    <citation type="submission" date="2018-10" db="EMBL/GenBank/DDBJ databases">
        <title>Aeromicrobium sp. 9W16Y-2 whole genome shotgun sequence.</title>
        <authorList>
            <person name="Li F."/>
        </authorList>
    </citation>
    <scope>NUCLEOTIDE SEQUENCE [LARGE SCALE GENOMIC DNA]</scope>
    <source>
        <strain evidence="5 6">9W16Y-2</strain>
    </source>
</reference>
<dbReference type="PANTHER" id="PTHR43408:SF2">
    <property type="entry name" value="FMN REDUCTASE (NADPH)"/>
    <property type="match status" value="1"/>
</dbReference>
<keyword evidence="3" id="KW-0560">Oxidoreductase</keyword>